<keyword evidence="10 16" id="KW-0520">NAD</keyword>
<organism evidence="18 19">
    <name type="scientific">Klebsiella pneumoniae</name>
    <dbReference type="NCBI Taxonomy" id="573"/>
    <lineage>
        <taxon>Bacteria</taxon>
        <taxon>Pseudomonadati</taxon>
        <taxon>Pseudomonadota</taxon>
        <taxon>Gammaproteobacteria</taxon>
        <taxon>Enterobacterales</taxon>
        <taxon>Enterobacteriaceae</taxon>
        <taxon>Klebsiella/Raoultella group</taxon>
        <taxon>Klebsiella</taxon>
        <taxon>Klebsiella pneumoniae complex</taxon>
    </lineage>
</organism>
<dbReference type="PANTHER" id="PTHR37838:SF1">
    <property type="entry name" value="NA(+)-TRANSLOCATING NADH-QUINONE REDUCTASE SUBUNIT C"/>
    <property type="match status" value="1"/>
</dbReference>
<comment type="catalytic activity">
    <reaction evidence="16">
        <text>a ubiquinone + n Na(+)(in) + NADH + H(+) = a ubiquinol + n Na(+)(out) + NAD(+)</text>
        <dbReference type="Rhea" id="RHEA:47748"/>
        <dbReference type="Rhea" id="RHEA-COMP:9565"/>
        <dbReference type="Rhea" id="RHEA-COMP:9566"/>
        <dbReference type="ChEBI" id="CHEBI:15378"/>
        <dbReference type="ChEBI" id="CHEBI:16389"/>
        <dbReference type="ChEBI" id="CHEBI:17976"/>
        <dbReference type="ChEBI" id="CHEBI:29101"/>
        <dbReference type="ChEBI" id="CHEBI:57540"/>
        <dbReference type="ChEBI" id="CHEBI:57945"/>
        <dbReference type="EC" id="7.2.1.1"/>
    </reaction>
</comment>
<feature type="modified residue" description="FMN phosphoryl threonine" evidence="16">
    <location>
        <position position="320"/>
    </location>
</feature>
<evidence type="ECO:0000256" key="12">
    <source>
        <dbReference type="ARBA" id="ARBA00023065"/>
    </source>
</evidence>
<dbReference type="GO" id="GO:0055085">
    <property type="term" value="P:transmembrane transport"/>
    <property type="evidence" value="ECO:0007669"/>
    <property type="project" value="InterPro"/>
</dbReference>
<dbReference type="NCBIfam" id="NF003749">
    <property type="entry name" value="PRK05346.1-5"/>
    <property type="match status" value="1"/>
</dbReference>
<evidence type="ECO:0000256" key="10">
    <source>
        <dbReference type="ARBA" id="ARBA00023027"/>
    </source>
</evidence>
<keyword evidence="13 16" id="KW-0830">Ubiquinone</keyword>
<dbReference type="EMBL" id="UAWQ01000020">
    <property type="protein sequence ID" value="SQC59799.1"/>
    <property type="molecule type" value="Genomic_DNA"/>
</dbReference>
<name>A0A2X3IFS8_KLEPN</name>
<keyword evidence="4 16" id="KW-0597">Phosphoprotein</keyword>
<evidence type="ECO:0000256" key="9">
    <source>
        <dbReference type="ARBA" id="ARBA00022989"/>
    </source>
</evidence>
<evidence type="ECO:0000256" key="3">
    <source>
        <dbReference type="ARBA" id="ARBA00022519"/>
    </source>
</evidence>
<evidence type="ECO:0000256" key="8">
    <source>
        <dbReference type="ARBA" id="ARBA00022967"/>
    </source>
</evidence>
<dbReference type="PANTHER" id="PTHR37838">
    <property type="entry name" value="NA(+)-TRANSLOCATING NADH-QUINONE REDUCTASE SUBUNIT C"/>
    <property type="match status" value="1"/>
</dbReference>
<gene>
    <name evidence="16 18" type="primary">nqrC</name>
    <name evidence="18" type="ORF">NCTC13465_06207</name>
</gene>
<dbReference type="NCBIfam" id="NF003746">
    <property type="entry name" value="PRK05346.1-1"/>
    <property type="match status" value="1"/>
</dbReference>
<comment type="subcellular location">
    <subcellularLocation>
        <location evidence="16">Cell membrane</location>
        <topology evidence="16">Single-pass membrane protein</topology>
    </subcellularLocation>
</comment>
<comment type="caution">
    <text evidence="16">Lacks conserved residue(s) required for the propagation of feature annotation.</text>
</comment>
<evidence type="ECO:0000256" key="4">
    <source>
        <dbReference type="ARBA" id="ARBA00022553"/>
    </source>
</evidence>
<keyword evidence="9 16" id="KW-1133">Transmembrane helix</keyword>
<evidence type="ECO:0000256" key="11">
    <source>
        <dbReference type="ARBA" id="ARBA00023053"/>
    </source>
</evidence>
<dbReference type="NCBIfam" id="TIGR01938">
    <property type="entry name" value="nqrC"/>
    <property type="match status" value="1"/>
</dbReference>
<evidence type="ECO:0000256" key="14">
    <source>
        <dbReference type="ARBA" id="ARBA00023136"/>
    </source>
</evidence>
<evidence type="ECO:0000256" key="15">
    <source>
        <dbReference type="ARBA" id="ARBA00023201"/>
    </source>
</evidence>
<dbReference type="InterPro" id="IPR010204">
    <property type="entry name" value="NqrC"/>
</dbReference>
<dbReference type="GO" id="GO:0016655">
    <property type="term" value="F:oxidoreductase activity, acting on NAD(P)H, quinone or similar compound as acceptor"/>
    <property type="evidence" value="ECO:0007669"/>
    <property type="project" value="UniProtKB-UniRule"/>
</dbReference>
<keyword evidence="7 16" id="KW-0812">Transmembrane</keyword>
<evidence type="ECO:0000313" key="19">
    <source>
        <dbReference type="Proteomes" id="UP000251721"/>
    </source>
</evidence>
<dbReference type="GO" id="GO:0006814">
    <property type="term" value="P:sodium ion transport"/>
    <property type="evidence" value="ECO:0007669"/>
    <property type="project" value="UniProtKB-UniRule"/>
</dbReference>
<evidence type="ECO:0000313" key="18">
    <source>
        <dbReference type="EMBL" id="SQC59799.1"/>
    </source>
</evidence>
<feature type="transmembrane region" description="Helical" evidence="16">
    <location>
        <begin position="6"/>
        <end position="25"/>
    </location>
</feature>
<reference evidence="18 19" key="1">
    <citation type="submission" date="2018-06" db="EMBL/GenBank/DDBJ databases">
        <authorList>
            <consortium name="Pathogen Informatics"/>
            <person name="Doyle S."/>
        </authorList>
    </citation>
    <scope>NUCLEOTIDE SEQUENCE [LARGE SCALE GENOMIC DNA]</scope>
    <source>
        <strain evidence="18 19">NCTC13465</strain>
    </source>
</reference>
<evidence type="ECO:0000256" key="1">
    <source>
        <dbReference type="ARBA" id="ARBA00022448"/>
    </source>
</evidence>
<dbReference type="Pfam" id="PF03116">
    <property type="entry name" value="NQR2_RnfD_RnfE"/>
    <property type="match status" value="1"/>
</dbReference>
<protein>
    <recommendedName>
        <fullName evidence="16">Na(+)-translocating NADH-quinone reductase subunit C</fullName>
        <shortName evidence="16">Na(+)-NQR subunit C</shortName>
        <shortName evidence="16">Na(+)-translocating NQR subunit C</shortName>
        <ecNumber evidence="16">7.2.1.1</ecNumber>
    </recommendedName>
    <alternativeName>
        <fullName evidence="16">NQR complex subunit C</fullName>
    </alternativeName>
    <alternativeName>
        <fullName evidence="16">NQR-1 subunit C</fullName>
    </alternativeName>
</protein>
<feature type="transmembrane region" description="Helical" evidence="16">
    <location>
        <begin position="105"/>
        <end position="125"/>
    </location>
</feature>
<keyword evidence="15 16" id="KW-0739">Sodium transport</keyword>
<evidence type="ECO:0000256" key="5">
    <source>
        <dbReference type="ARBA" id="ARBA00022630"/>
    </source>
</evidence>
<keyword evidence="8 16" id="KW-1278">Translocase</keyword>
<evidence type="ECO:0000256" key="6">
    <source>
        <dbReference type="ARBA" id="ARBA00022643"/>
    </source>
</evidence>
<evidence type="ECO:0000256" key="13">
    <source>
        <dbReference type="ARBA" id="ARBA00023075"/>
    </source>
</evidence>
<keyword evidence="2 16" id="KW-1003">Cell membrane</keyword>
<keyword evidence="18" id="KW-0560">Oxidoreductase</keyword>
<evidence type="ECO:0000256" key="2">
    <source>
        <dbReference type="ARBA" id="ARBA00022475"/>
    </source>
</evidence>
<accession>A0A2X3IFS8</accession>
<comment type="similarity">
    <text evidence="16">Belongs to the NqrC family.</text>
</comment>
<evidence type="ECO:0000256" key="7">
    <source>
        <dbReference type="ARBA" id="ARBA00022692"/>
    </source>
</evidence>
<keyword evidence="14 16" id="KW-0472">Membrane</keyword>
<keyword evidence="5 16" id="KW-0285">Flavoprotein</keyword>
<dbReference type="SMART" id="SM00900">
    <property type="entry name" value="FMN_bind"/>
    <property type="match status" value="1"/>
</dbReference>
<evidence type="ECO:0000256" key="16">
    <source>
        <dbReference type="HAMAP-Rule" id="MF_00427"/>
    </source>
</evidence>
<dbReference type="Pfam" id="PF04205">
    <property type="entry name" value="FMN_bind"/>
    <property type="match status" value="1"/>
</dbReference>
<proteinExistence type="inferred from homology"/>
<feature type="transmembrane region" description="Helical" evidence="16">
    <location>
        <begin position="63"/>
        <end position="85"/>
    </location>
</feature>
<dbReference type="GO" id="GO:0010181">
    <property type="term" value="F:FMN binding"/>
    <property type="evidence" value="ECO:0007669"/>
    <property type="project" value="UniProtKB-UniRule"/>
</dbReference>
<dbReference type="InterPro" id="IPR004338">
    <property type="entry name" value="NqrB/RnfD"/>
</dbReference>
<comment type="subunit">
    <text evidence="16">Composed of six subunits; NqrA, NqrB, NqrC, NqrD, NqrE and NqrF.</text>
</comment>
<dbReference type="EC" id="7.2.1.1" evidence="16"/>
<comment type="cofactor">
    <cofactor evidence="16">
        <name>FMN</name>
        <dbReference type="ChEBI" id="CHEBI:58210"/>
    </cofactor>
</comment>
<keyword evidence="6 16" id="KW-0288">FMN</keyword>
<comment type="function">
    <text evidence="16">NQR complex catalyzes the reduction of ubiquinone-1 to ubiquinol by two successive reactions, coupled with the transport of Na(+) ions from the cytoplasm to the periplasm. NqrA to NqrE are probably involved in the second step, the conversion of ubisemiquinone to ubiquinol.</text>
</comment>
<feature type="domain" description="FMN-binding" evidence="17">
    <location>
        <begin position="239"/>
        <end position="337"/>
    </location>
</feature>
<dbReference type="Proteomes" id="UP000251721">
    <property type="component" value="Unassembled WGS sequence"/>
</dbReference>
<dbReference type="AlphaFoldDB" id="A0A2X3IFS8"/>
<keyword evidence="11 16" id="KW-0915">Sodium</keyword>
<keyword evidence="1 16" id="KW-0813">Transport</keyword>
<keyword evidence="12 16" id="KW-0406">Ion transport</keyword>
<dbReference type="HAMAP" id="MF_00427">
    <property type="entry name" value="NqrC"/>
    <property type="match status" value="1"/>
</dbReference>
<feature type="transmembrane region" description="Helical" evidence="16">
    <location>
        <begin position="37"/>
        <end position="57"/>
    </location>
</feature>
<sequence length="347" mass="37239">MFAMPWYWHLVLGGFAFGMMFMATDPVSASFTDKGKWSYGVLIGVMCVLIRVVNPAYPEGMMLAILFANLFAPLVRLSGGAGPILSGGSRVAEKKSNDSIGKTLLVVLVLCLVCSIVVAGSAVGLKSRQQAQRALDKQRNILAVSGLMHPGMDADAVADTFAARITPRLVNLATGELLEKDPGKFNQAQALKDPQQSMALDASQDPAGIKRRSNLAEIYLVRDAQQKIEQVVLPIYGNGLWSMMYAFVALDVDGRTVKGITYYDQGETPGLGGEVENPNWRQQFVGKQVLDDNGMPALKVVKGGARAGDLHAVDGLSGATLTSNGVQHSFDFWMGETGLWSVPEKGS</sequence>
<dbReference type="GO" id="GO:0005886">
    <property type="term" value="C:plasma membrane"/>
    <property type="evidence" value="ECO:0007669"/>
    <property type="project" value="UniProtKB-SubCell"/>
</dbReference>
<dbReference type="InterPro" id="IPR007329">
    <property type="entry name" value="FMN-bd"/>
</dbReference>
<evidence type="ECO:0000259" key="17">
    <source>
        <dbReference type="SMART" id="SM00900"/>
    </source>
</evidence>
<keyword evidence="3" id="KW-0997">Cell inner membrane</keyword>